<dbReference type="InterPro" id="IPR001155">
    <property type="entry name" value="OxRdtase_FMN_N"/>
</dbReference>
<protein>
    <submittedName>
        <fullName evidence="7">NADPH dehydrogenase NamA</fullName>
    </submittedName>
</protein>
<dbReference type="AlphaFoldDB" id="A0AAU9EGK9"/>
<keyword evidence="2" id="KW-0285">Flavoprotein</keyword>
<dbReference type="Proteomes" id="UP001321786">
    <property type="component" value="Chromosome"/>
</dbReference>
<dbReference type="GO" id="GO:0050661">
    <property type="term" value="F:NADP binding"/>
    <property type="evidence" value="ECO:0007669"/>
    <property type="project" value="InterPro"/>
</dbReference>
<reference evidence="7 8" key="1">
    <citation type="submission" date="2023-08" db="EMBL/GenBank/DDBJ databases">
        <title>Helicovermis profunda gen. nov., sp. nov., a novel mesophilic, fermentative bacterium within the Bacillota from a deep-sea hydrothermal vent chimney.</title>
        <authorList>
            <person name="Miyazaki U."/>
            <person name="Mizutani D."/>
            <person name="Hashimoto Y."/>
            <person name="Tame A."/>
            <person name="Sawayama S."/>
            <person name="Miyazaki J."/>
            <person name="Takai K."/>
            <person name="Nakagawa S."/>
        </authorList>
    </citation>
    <scope>NUCLEOTIDE SEQUENCE [LARGE SCALE GENOMIC DNA]</scope>
    <source>
        <strain evidence="7 8">S502</strain>
    </source>
</reference>
<proteinExistence type="predicted"/>
<dbReference type="GO" id="GO:0003959">
    <property type="term" value="F:NADPH dehydrogenase activity"/>
    <property type="evidence" value="ECO:0007669"/>
    <property type="project" value="InterPro"/>
</dbReference>
<keyword evidence="5" id="KW-0560">Oxidoreductase</keyword>
<dbReference type="InterPro" id="IPR013785">
    <property type="entry name" value="Aldolase_TIM"/>
</dbReference>
<keyword evidence="4" id="KW-0521">NADP</keyword>
<dbReference type="Pfam" id="PF00724">
    <property type="entry name" value="Oxidored_FMN"/>
    <property type="match status" value="1"/>
</dbReference>
<keyword evidence="3" id="KW-0288">FMN</keyword>
<dbReference type="SUPFAM" id="SSF51395">
    <property type="entry name" value="FMN-linked oxidoreductases"/>
    <property type="match status" value="1"/>
</dbReference>
<keyword evidence="8" id="KW-1185">Reference proteome</keyword>
<sequence>MSGLYDEFKMKNLKLKNRIVLPPMCTNMANNGFINDWHFVHYSTRAIGGVGLIIVEATAVSEEGRITKDDLGLWDDEQIKGLKKIVEFSHSEGASVALQLAHAGRKSDLGSLENRPLAPSEIGFSSDYILPRKMSKEDISEIVENFKRAAKRALEANFDAIEIHGAHGYLINQFLSPLSNTRTDKYGGILKNRLRILVEIVRAIKEVWPSDRALMLRISADEYDELGNNLDDFVEIVSTAKSEGVDIVDISTGGVVPKKIMTYPGYQISHAEYIKQNSEISVIAGGLVTSVLMADEIVRNRRADLVYMGRELLRNPYMPLTHSKKVFAEIKWPTPYERSKVVRKFGF</sequence>
<feature type="domain" description="NADH:flavin oxidoreductase/NADH oxidase N-terminal" evidence="6">
    <location>
        <begin position="4"/>
        <end position="321"/>
    </location>
</feature>
<accession>A0AAU9EGK9</accession>
<evidence type="ECO:0000256" key="5">
    <source>
        <dbReference type="ARBA" id="ARBA00023002"/>
    </source>
</evidence>
<dbReference type="GO" id="GO:0010181">
    <property type="term" value="F:FMN binding"/>
    <property type="evidence" value="ECO:0007669"/>
    <property type="project" value="InterPro"/>
</dbReference>
<dbReference type="PANTHER" id="PTHR43303">
    <property type="entry name" value="NADPH DEHYDROGENASE C23G7.10C-RELATED"/>
    <property type="match status" value="1"/>
</dbReference>
<dbReference type="InterPro" id="IPR044152">
    <property type="entry name" value="YqjM-like"/>
</dbReference>
<evidence type="ECO:0000256" key="4">
    <source>
        <dbReference type="ARBA" id="ARBA00022857"/>
    </source>
</evidence>
<dbReference type="EMBL" id="AP028654">
    <property type="protein sequence ID" value="BEP29882.1"/>
    <property type="molecule type" value="Genomic_DNA"/>
</dbReference>
<evidence type="ECO:0000256" key="3">
    <source>
        <dbReference type="ARBA" id="ARBA00022643"/>
    </source>
</evidence>
<dbReference type="CDD" id="cd02932">
    <property type="entry name" value="OYE_YqiM_FMN"/>
    <property type="match status" value="1"/>
</dbReference>
<dbReference type="KEGG" id="hprf:HLPR_22130"/>
<dbReference type="PANTHER" id="PTHR43303:SF4">
    <property type="entry name" value="NADPH DEHYDROGENASE C23G7.10C-RELATED"/>
    <property type="match status" value="1"/>
</dbReference>
<evidence type="ECO:0000313" key="8">
    <source>
        <dbReference type="Proteomes" id="UP001321786"/>
    </source>
</evidence>
<dbReference type="Gene3D" id="3.20.20.70">
    <property type="entry name" value="Aldolase class I"/>
    <property type="match status" value="1"/>
</dbReference>
<comment type="cofactor">
    <cofactor evidence="1">
        <name>FMN</name>
        <dbReference type="ChEBI" id="CHEBI:58210"/>
    </cofactor>
</comment>
<evidence type="ECO:0000313" key="7">
    <source>
        <dbReference type="EMBL" id="BEP29882.1"/>
    </source>
</evidence>
<organism evidence="7 8">
    <name type="scientific">Helicovermis profundi</name>
    <dbReference type="NCBI Taxonomy" id="3065157"/>
    <lineage>
        <taxon>Bacteria</taxon>
        <taxon>Bacillati</taxon>
        <taxon>Bacillota</taxon>
        <taxon>Clostridia</taxon>
        <taxon>Helicovermis</taxon>
    </lineage>
</organism>
<evidence type="ECO:0000256" key="1">
    <source>
        <dbReference type="ARBA" id="ARBA00001917"/>
    </source>
</evidence>
<name>A0AAU9EGK9_9FIRM</name>
<gene>
    <name evidence="7" type="primary">namA</name>
    <name evidence="7" type="ORF">HLPR_22130</name>
</gene>
<evidence type="ECO:0000259" key="6">
    <source>
        <dbReference type="Pfam" id="PF00724"/>
    </source>
</evidence>
<dbReference type="NCBIfam" id="NF010047">
    <property type="entry name" value="PRK13523.1"/>
    <property type="match status" value="1"/>
</dbReference>
<evidence type="ECO:0000256" key="2">
    <source>
        <dbReference type="ARBA" id="ARBA00022630"/>
    </source>
</evidence>